<dbReference type="EMBL" id="ML996110">
    <property type="protein sequence ID" value="KAF2738300.1"/>
    <property type="molecule type" value="Genomic_DNA"/>
</dbReference>
<name>A0A9P4V7C2_9PLEO</name>
<comment type="caution">
    <text evidence="2">The sequence shown here is derived from an EMBL/GenBank/DDBJ whole genome shotgun (WGS) entry which is preliminary data.</text>
</comment>
<accession>A0A9P4V7C2</accession>
<proteinExistence type="predicted"/>
<reference evidence="2" key="1">
    <citation type="journal article" date="2020" name="Stud. Mycol.">
        <title>101 Dothideomycetes genomes: a test case for predicting lifestyles and emergence of pathogens.</title>
        <authorList>
            <person name="Haridas S."/>
            <person name="Albert R."/>
            <person name="Binder M."/>
            <person name="Bloem J."/>
            <person name="Labutti K."/>
            <person name="Salamov A."/>
            <person name="Andreopoulos B."/>
            <person name="Baker S."/>
            <person name="Barry K."/>
            <person name="Bills G."/>
            <person name="Bluhm B."/>
            <person name="Cannon C."/>
            <person name="Castanera R."/>
            <person name="Culley D."/>
            <person name="Daum C."/>
            <person name="Ezra D."/>
            <person name="Gonzalez J."/>
            <person name="Henrissat B."/>
            <person name="Kuo A."/>
            <person name="Liang C."/>
            <person name="Lipzen A."/>
            <person name="Lutzoni F."/>
            <person name="Magnuson J."/>
            <person name="Mondo S."/>
            <person name="Nolan M."/>
            <person name="Ohm R."/>
            <person name="Pangilinan J."/>
            <person name="Park H.-J."/>
            <person name="Ramirez L."/>
            <person name="Alfaro M."/>
            <person name="Sun H."/>
            <person name="Tritt A."/>
            <person name="Yoshinaga Y."/>
            <person name="Zwiers L.-H."/>
            <person name="Turgeon B."/>
            <person name="Goodwin S."/>
            <person name="Spatafora J."/>
            <person name="Crous P."/>
            <person name="Grigoriev I."/>
        </authorList>
    </citation>
    <scope>NUCLEOTIDE SEQUENCE</scope>
    <source>
        <strain evidence="2">CBS 125425</strain>
    </source>
</reference>
<sequence>MSQTPETERTSESPAPAAMFPTTETKRTLESPAPTKAQLVLMEKLPQLILSIAHVRLKSSEHRLIGIAMAYGQHGMHVAQLVVDNKSGTVVLAQESASTQWDALLSLLRRVKCSWSRACGEANLEGYIAAPYVVKL</sequence>
<evidence type="ECO:0000313" key="3">
    <source>
        <dbReference type="Proteomes" id="UP000799444"/>
    </source>
</evidence>
<dbReference type="Proteomes" id="UP000799444">
    <property type="component" value="Unassembled WGS sequence"/>
</dbReference>
<protein>
    <submittedName>
        <fullName evidence="2">Uncharacterized protein</fullName>
    </submittedName>
</protein>
<evidence type="ECO:0000256" key="1">
    <source>
        <dbReference type="SAM" id="MobiDB-lite"/>
    </source>
</evidence>
<feature type="compositionally biased region" description="Basic and acidic residues" evidence="1">
    <location>
        <begin position="1"/>
        <end position="11"/>
    </location>
</feature>
<dbReference type="AlphaFoldDB" id="A0A9P4V7C2"/>
<gene>
    <name evidence="2" type="ORF">EJ04DRAFT_61234</name>
</gene>
<organism evidence="2 3">
    <name type="scientific">Polyplosphaeria fusca</name>
    <dbReference type="NCBI Taxonomy" id="682080"/>
    <lineage>
        <taxon>Eukaryota</taxon>
        <taxon>Fungi</taxon>
        <taxon>Dikarya</taxon>
        <taxon>Ascomycota</taxon>
        <taxon>Pezizomycotina</taxon>
        <taxon>Dothideomycetes</taxon>
        <taxon>Pleosporomycetidae</taxon>
        <taxon>Pleosporales</taxon>
        <taxon>Tetraplosphaeriaceae</taxon>
        <taxon>Polyplosphaeria</taxon>
    </lineage>
</organism>
<keyword evidence="3" id="KW-1185">Reference proteome</keyword>
<evidence type="ECO:0000313" key="2">
    <source>
        <dbReference type="EMBL" id="KAF2738300.1"/>
    </source>
</evidence>
<feature type="region of interest" description="Disordered" evidence="1">
    <location>
        <begin position="1"/>
        <end position="31"/>
    </location>
</feature>